<evidence type="ECO:0000256" key="1">
    <source>
        <dbReference type="SAM" id="MobiDB-lite"/>
    </source>
</evidence>
<evidence type="ECO:0000313" key="3">
    <source>
        <dbReference type="Proteomes" id="UP000196581"/>
    </source>
</evidence>
<keyword evidence="3" id="KW-1185">Reference proteome</keyword>
<dbReference type="AlphaFoldDB" id="A0A1X6X9I0"/>
<dbReference type="Proteomes" id="UP000196581">
    <property type="component" value="Unassembled WGS sequence"/>
</dbReference>
<organism evidence="2 3">
    <name type="scientific">Brevibacterium yomogidense</name>
    <dbReference type="NCBI Taxonomy" id="946573"/>
    <lineage>
        <taxon>Bacteria</taxon>
        <taxon>Bacillati</taxon>
        <taxon>Actinomycetota</taxon>
        <taxon>Actinomycetes</taxon>
        <taxon>Micrococcales</taxon>
        <taxon>Brevibacteriaceae</taxon>
        <taxon>Brevibacterium</taxon>
    </lineage>
</organism>
<proteinExistence type="predicted"/>
<dbReference type="RefSeq" id="WP_087005724.1">
    <property type="nucleotide sequence ID" value="NZ_FWFF01000006.1"/>
</dbReference>
<dbReference type="NCBIfam" id="TIGR03941">
    <property type="entry name" value="tRNA_deam_assoc"/>
    <property type="match status" value="1"/>
</dbReference>
<sequence length="182" mass="19832">MSYFTAVMSRTDDGFRLLDLVVEDVADLAELADLIDGAGDGSADGDAIAVIEHEDEWFAFVRVVGEEATVFLSDVRAAAHSPYADLFADYLDSQPDEYEEDDVVDPDEELEEDSDDEDEDEPQMLDFEAPPLWSGDASLFAGDGVQAAELLDQLERHSSDPARIVAHVGEAVGFAEVLEASR</sequence>
<evidence type="ECO:0008006" key="4">
    <source>
        <dbReference type="Google" id="ProtNLM"/>
    </source>
</evidence>
<protein>
    <recommendedName>
        <fullName evidence="4">tRNA adenosine deaminase-associated protein</fullName>
    </recommendedName>
</protein>
<dbReference type="InterPro" id="IPR023869">
    <property type="entry name" value="tRNA_Adeno_NH3ase_assoc_put"/>
</dbReference>
<reference evidence="3" key="1">
    <citation type="submission" date="2017-02" db="EMBL/GenBank/DDBJ databases">
        <authorList>
            <person name="Dridi B."/>
        </authorList>
    </citation>
    <scope>NUCLEOTIDE SEQUENCE [LARGE SCALE GENOMIC DNA]</scope>
    <source>
        <strain evidence="3">B Co 03.10</strain>
    </source>
</reference>
<dbReference type="EMBL" id="FWFF01000006">
    <property type="protein sequence ID" value="SLM95753.1"/>
    <property type="molecule type" value="Genomic_DNA"/>
</dbReference>
<accession>A0A1X6X9I0</accession>
<feature type="compositionally biased region" description="Acidic residues" evidence="1">
    <location>
        <begin position="95"/>
        <end position="123"/>
    </location>
</feature>
<evidence type="ECO:0000313" key="2">
    <source>
        <dbReference type="EMBL" id="SLM95753.1"/>
    </source>
</evidence>
<feature type="region of interest" description="Disordered" evidence="1">
    <location>
        <begin position="95"/>
        <end position="129"/>
    </location>
</feature>
<gene>
    <name evidence="2" type="ORF">FM105_05055</name>
</gene>
<name>A0A1X6X9I0_9MICO</name>